<organism evidence="1 2">
    <name type="scientific">Stutzerimonas stutzeri</name>
    <name type="common">Pseudomonas stutzeri</name>
    <dbReference type="NCBI Taxonomy" id="316"/>
    <lineage>
        <taxon>Bacteria</taxon>
        <taxon>Pseudomonadati</taxon>
        <taxon>Pseudomonadota</taxon>
        <taxon>Gammaproteobacteria</taxon>
        <taxon>Pseudomonadales</taxon>
        <taxon>Pseudomonadaceae</taxon>
        <taxon>Stutzerimonas</taxon>
    </lineage>
</organism>
<protein>
    <submittedName>
        <fullName evidence="1">DUF1264 domain-containing protein</fullName>
    </submittedName>
</protein>
<accession>A0A2N8SKJ1</accession>
<evidence type="ECO:0000313" key="2">
    <source>
        <dbReference type="Proteomes" id="UP000235897"/>
    </source>
</evidence>
<evidence type="ECO:0000313" key="1">
    <source>
        <dbReference type="EMBL" id="PNG03010.1"/>
    </source>
</evidence>
<dbReference type="OrthoDB" id="254168at2"/>
<dbReference type="PANTHER" id="PTHR31360">
    <property type="match status" value="1"/>
</dbReference>
<comment type="caution">
    <text evidence="1">The sequence shown here is derived from an EMBL/GenBank/DDBJ whole genome shotgun (WGS) entry which is preliminary data.</text>
</comment>
<reference evidence="1 2" key="1">
    <citation type="submission" date="2018-01" db="EMBL/GenBank/DDBJ databases">
        <title>Denitrification phenotypes of diverse strains of Pseudomonas stutzeri.</title>
        <authorList>
            <person name="Milligan D.A."/>
            <person name="Bergaust L."/>
            <person name="Bakken L.R."/>
            <person name="Frostegard A."/>
        </authorList>
    </citation>
    <scope>NUCLEOTIDE SEQUENCE [LARGE SCALE GENOMIC DNA]</scope>
    <source>
        <strain evidence="1 2">28a3</strain>
    </source>
</reference>
<dbReference type="AlphaFoldDB" id="A0A2N8SKJ1"/>
<dbReference type="InterPro" id="IPR010686">
    <property type="entry name" value="OBAP-like"/>
</dbReference>
<proteinExistence type="predicted"/>
<sequence>MRPGTYTLDLTDRTLPKCERSVAQQTRIALGITSLVILSGCTGYGPTSSSVDPAGSPESAKTEILEAGAAMLQTNSPLEPMNVYLVGFHPMKDDPSHQMEAHHFCTQVNEDFAQCALFDGNTRDANLNGIEYIISKKLFENLPESEKQYWHPHNGEILSGQLVAPNLPLRADHELMKSKMNSYGKTWHTWEASQGKPGESLPLGEPKLAWSFNRIGEAEKGLVEDRDERMNINTDARRKARADLIPLAEPQRGVDALKGQFKGITHPIPGVVDRNAPK</sequence>
<dbReference type="RefSeq" id="WP_102847743.1">
    <property type="nucleotide sequence ID" value="NZ_JAMOIG010000040.1"/>
</dbReference>
<dbReference type="PANTHER" id="PTHR31360:SF0">
    <property type="entry name" value="OIL BODY-ASSOCIATED PROTEIN 1B"/>
    <property type="match status" value="1"/>
</dbReference>
<dbReference type="Pfam" id="PF06884">
    <property type="entry name" value="DUF1264"/>
    <property type="match status" value="1"/>
</dbReference>
<gene>
    <name evidence="1" type="ORF">CXL00_22870</name>
</gene>
<dbReference type="Proteomes" id="UP000235897">
    <property type="component" value="Unassembled WGS sequence"/>
</dbReference>
<name>A0A2N8SKJ1_STUST</name>
<dbReference type="EMBL" id="POUW01000015">
    <property type="protein sequence ID" value="PNG03010.1"/>
    <property type="molecule type" value="Genomic_DNA"/>
</dbReference>